<gene>
    <name evidence="1" type="ORF">QY95_03094</name>
</gene>
<dbReference type="EMBL" id="JWIR02000006">
    <property type="protein sequence ID" value="KKB42987.1"/>
    <property type="molecule type" value="Genomic_DNA"/>
</dbReference>
<name>A0A0F5HWJ3_BACTR</name>
<dbReference type="AlphaFoldDB" id="A0A0F5HWJ3"/>
<dbReference type="STRING" id="1221996.QY95_03094"/>
<comment type="caution">
    <text evidence="1">The sequence shown here is derived from an EMBL/GenBank/DDBJ whole genome shotgun (WGS) entry which is preliminary data.</text>
</comment>
<evidence type="ECO:0000313" key="2">
    <source>
        <dbReference type="Proteomes" id="UP000031563"/>
    </source>
</evidence>
<protein>
    <submittedName>
        <fullName evidence="1">Uncharacterized protein</fullName>
    </submittedName>
</protein>
<accession>A0A0F5ICT2</accession>
<evidence type="ECO:0000313" key="1">
    <source>
        <dbReference type="EMBL" id="KKB42987.1"/>
    </source>
</evidence>
<accession>A0A0F5HWJ3</accession>
<dbReference type="Proteomes" id="UP000031563">
    <property type="component" value="Unassembled WGS sequence"/>
</dbReference>
<reference evidence="1" key="1">
    <citation type="submission" date="2015-02" db="EMBL/GenBank/DDBJ databases">
        <title>Genome Assembly of Bacillaceae bacterium MTCC 8252.</title>
        <authorList>
            <person name="Verma A."/>
            <person name="Khatri I."/>
            <person name="Mual P."/>
            <person name="Subramanian S."/>
            <person name="Krishnamurthi S."/>
        </authorList>
    </citation>
    <scope>NUCLEOTIDE SEQUENCE [LARGE SCALE GENOMIC DNA]</scope>
    <source>
        <strain evidence="1">MTCC 8252</strain>
    </source>
</reference>
<organism evidence="1 2">
    <name type="scientific">Bacillus thermotolerans</name>
    <name type="common">Quasibacillus thermotolerans</name>
    <dbReference type="NCBI Taxonomy" id="1221996"/>
    <lineage>
        <taxon>Bacteria</taxon>
        <taxon>Bacillati</taxon>
        <taxon>Bacillota</taxon>
        <taxon>Bacilli</taxon>
        <taxon>Bacillales</taxon>
        <taxon>Bacillaceae</taxon>
        <taxon>Bacillus</taxon>
    </lineage>
</organism>
<sequence>MHYMYSQMKPFKTLFFKKIKYVYLKTLGDSLIIRVHAREKE</sequence>
<proteinExistence type="predicted"/>
<keyword evidence="2" id="KW-1185">Reference proteome</keyword>